<dbReference type="PANTHER" id="PTHR31672">
    <property type="entry name" value="BNACNNG10540D PROTEIN"/>
    <property type="match status" value="1"/>
</dbReference>
<dbReference type="Proteomes" id="UP001293593">
    <property type="component" value="Unassembled WGS sequence"/>
</dbReference>
<comment type="caution">
    <text evidence="2">The sequence shown here is derived from an EMBL/GenBank/DDBJ whole genome shotgun (WGS) entry which is preliminary data.</text>
</comment>
<feature type="domain" description="F-box" evidence="1">
    <location>
        <begin position="8"/>
        <end position="55"/>
    </location>
</feature>
<dbReference type="SUPFAM" id="SSF81383">
    <property type="entry name" value="F-box domain"/>
    <property type="match status" value="1"/>
</dbReference>
<evidence type="ECO:0000313" key="3">
    <source>
        <dbReference type="Proteomes" id="UP001293593"/>
    </source>
</evidence>
<sequence>MKKEMLMGHDTPYLPEEITTDILKRLPVKSLIRFYCVSKQWKNLIRSPSFIANHLHHSTQNRPSLLLCKQRKTGEPLHLRLMDCEMQVQEIPNPPLISSLFGVMIIGSCNGLLCGVINEYDIPWIVLRSSLLLWNPATREIKVLPKTRTSEIPNWDCNGFGFSAIVNDYKIVQTYNAGNQFIRAVEVFSLKTGSWKEIELGPLEGAGFITGRCVSANGYIFWSGSLFESLKHENDSFIVSFDIAMEVFTLIPLPPLPNIRSFELTVYENKVAILTLSKIGGYPNYFYFLIDLWVLEEGVGSSTNSWSWTKKFSSNPCPSTLAFPGIIWRNEIVIGSFGKHRLRNTSVGKYEIEQENLGQYLINIITNKGRMIAIPGCRFGNVYNHVESLLSIGNI</sequence>
<dbReference type="Pfam" id="PF00646">
    <property type="entry name" value="F-box"/>
    <property type="match status" value="1"/>
</dbReference>
<reference evidence="2" key="1">
    <citation type="submission" date="2023-10" db="EMBL/GenBank/DDBJ databases">
        <title>Chromosome-level genome of the transformable northern wattle, Acacia crassicarpa.</title>
        <authorList>
            <person name="Massaro I."/>
            <person name="Sinha N.R."/>
            <person name="Poethig S."/>
            <person name="Leichty A.R."/>
        </authorList>
    </citation>
    <scope>NUCLEOTIDE SEQUENCE</scope>
    <source>
        <strain evidence="2">Acra3RX</strain>
        <tissue evidence="2">Leaf</tissue>
    </source>
</reference>
<evidence type="ECO:0000259" key="1">
    <source>
        <dbReference type="PROSITE" id="PS50181"/>
    </source>
</evidence>
<dbReference type="InterPro" id="IPR017451">
    <property type="entry name" value="F-box-assoc_interact_dom"/>
</dbReference>
<proteinExistence type="predicted"/>
<dbReference type="InterPro" id="IPR011043">
    <property type="entry name" value="Gal_Oxase/kelch_b-propeller"/>
</dbReference>
<dbReference type="PROSITE" id="PS50181">
    <property type="entry name" value="FBOX"/>
    <property type="match status" value="1"/>
</dbReference>
<dbReference type="PANTHER" id="PTHR31672:SF13">
    <property type="entry name" value="F-BOX PROTEIN CPR30-LIKE"/>
    <property type="match status" value="1"/>
</dbReference>
<dbReference type="InterPro" id="IPR036047">
    <property type="entry name" value="F-box-like_dom_sf"/>
</dbReference>
<dbReference type="AlphaFoldDB" id="A0AAE1MBI9"/>
<protein>
    <recommendedName>
        <fullName evidence="1">F-box domain-containing protein</fullName>
    </recommendedName>
</protein>
<dbReference type="InterPro" id="IPR015915">
    <property type="entry name" value="Kelch-typ_b-propeller"/>
</dbReference>
<dbReference type="Gene3D" id="2.120.10.80">
    <property type="entry name" value="Kelch-type beta propeller"/>
    <property type="match status" value="1"/>
</dbReference>
<dbReference type="CDD" id="cd22157">
    <property type="entry name" value="F-box_AtFBW1-like"/>
    <property type="match status" value="1"/>
</dbReference>
<organism evidence="2 3">
    <name type="scientific">Acacia crassicarpa</name>
    <name type="common">northern wattle</name>
    <dbReference type="NCBI Taxonomy" id="499986"/>
    <lineage>
        <taxon>Eukaryota</taxon>
        <taxon>Viridiplantae</taxon>
        <taxon>Streptophyta</taxon>
        <taxon>Embryophyta</taxon>
        <taxon>Tracheophyta</taxon>
        <taxon>Spermatophyta</taxon>
        <taxon>Magnoliopsida</taxon>
        <taxon>eudicotyledons</taxon>
        <taxon>Gunneridae</taxon>
        <taxon>Pentapetalae</taxon>
        <taxon>rosids</taxon>
        <taxon>fabids</taxon>
        <taxon>Fabales</taxon>
        <taxon>Fabaceae</taxon>
        <taxon>Caesalpinioideae</taxon>
        <taxon>mimosoid clade</taxon>
        <taxon>Acacieae</taxon>
        <taxon>Acacia</taxon>
    </lineage>
</organism>
<gene>
    <name evidence="2" type="ORF">QN277_005753</name>
</gene>
<dbReference type="NCBIfam" id="TIGR01640">
    <property type="entry name" value="F_box_assoc_1"/>
    <property type="match status" value="1"/>
</dbReference>
<dbReference type="InterPro" id="IPR013187">
    <property type="entry name" value="F-box-assoc_dom_typ3"/>
</dbReference>
<name>A0AAE1MBI9_9FABA</name>
<dbReference type="SMART" id="SM00256">
    <property type="entry name" value="FBOX"/>
    <property type="match status" value="1"/>
</dbReference>
<dbReference type="Gene3D" id="1.20.1280.50">
    <property type="match status" value="1"/>
</dbReference>
<dbReference type="InterPro" id="IPR050796">
    <property type="entry name" value="SCF_F-box_component"/>
</dbReference>
<dbReference type="Pfam" id="PF08268">
    <property type="entry name" value="FBA_3"/>
    <property type="match status" value="1"/>
</dbReference>
<keyword evidence="3" id="KW-1185">Reference proteome</keyword>
<accession>A0AAE1MBI9</accession>
<evidence type="ECO:0000313" key="2">
    <source>
        <dbReference type="EMBL" id="KAK4259420.1"/>
    </source>
</evidence>
<dbReference type="EMBL" id="JAWXYG010000011">
    <property type="protein sequence ID" value="KAK4259420.1"/>
    <property type="molecule type" value="Genomic_DNA"/>
</dbReference>
<dbReference type="InterPro" id="IPR001810">
    <property type="entry name" value="F-box_dom"/>
</dbReference>
<dbReference type="SUPFAM" id="SSF50965">
    <property type="entry name" value="Galactose oxidase, central domain"/>
    <property type="match status" value="1"/>
</dbReference>